<reference evidence="3 4" key="1">
    <citation type="submission" date="2016-02" db="EMBL/GenBank/DDBJ databases">
        <authorList>
            <person name="Wen L."/>
            <person name="He K."/>
            <person name="Yang H."/>
        </authorList>
    </citation>
    <scope>NUCLEOTIDE SEQUENCE [LARGE SCALE GENOMIC DNA]</scope>
    <source>
        <strain evidence="3 4">CV41</strain>
    </source>
</reference>
<keyword evidence="1" id="KW-0238">DNA-binding</keyword>
<keyword evidence="4" id="KW-1185">Reference proteome</keyword>
<protein>
    <submittedName>
        <fullName evidence="3">Antitoxin</fullName>
    </submittedName>
</protein>
<gene>
    <name evidence="3" type="ORF">AXK12_02660</name>
</gene>
<dbReference type="EMBL" id="LSZP01000018">
    <property type="protein sequence ID" value="KXU36930.1"/>
    <property type="molecule type" value="Genomic_DNA"/>
</dbReference>
<evidence type="ECO:0000313" key="3">
    <source>
        <dbReference type="EMBL" id="KXU36930.1"/>
    </source>
</evidence>
<dbReference type="Pfam" id="PF04014">
    <property type="entry name" value="MazE_antitoxin"/>
    <property type="match status" value="1"/>
</dbReference>
<dbReference type="SUPFAM" id="SSF89447">
    <property type="entry name" value="AbrB/MazE/MraZ-like"/>
    <property type="match status" value="1"/>
</dbReference>
<evidence type="ECO:0000256" key="1">
    <source>
        <dbReference type="PROSITE-ProRule" id="PRU01076"/>
    </source>
</evidence>
<evidence type="ECO:0000313" key="4">
    <source>
        <dbReference type="Proteomes" id="UP000071392"/>
    </source>
</evidence>
<dbReference type="GO" id="GO:0003677">
    <property type="term" value="F:DNA binding"/>
    <property type="evidence" value="ECO:0007669"/>
    <property type="project" value="UniProtKB-UniRule"/>
</dbReference>
<dbReference type="Proteomes" id="UP000071392">
    <property type="component" value="Unassembled WGS sequence"/>
</dbReference>
<feature type="domain" description="SpoVT-AbrB" evidence="2">
    <location>
        <begin position="4"/>
        <end position="49"/>
    </location>
</feature>
<proteinExistence type="predicted"/>
<dbReference type="OrthoDB" id="9795766at2"/>
<comment type="caution">
    <text evidence="3">The sequence shown here is derived from an EMBL/GenBank/DDBJ whole genome shotgun (WGS) entry which is preliminary data.</text>
</comment>
<accession>A0A139SR25</accession>
<dbReference type="AlphaFoldDB" id="A0A139SR25"/>
<dbReference type="SMART" id="SM00966">
    <property type="entry name" value="SpoVT_AbrB"/>
    <property type="match status" value="1"/>
</dbReference>
<dbReference type="Gene3D" id="2.10.260.10">
    <property type="match status" value="1"/>
</dbReference>
<dbReference type="InterPro" id="IPR037914">
    <property type="entry name" value="SpoVT-AbrB_sf"/>
</dbReference>
<organism evidence="3 4">
    <name type="scientific">Cephaloticoccus capnophilus</name>
    <dbReference type="NCBI Taxonomy" id="1548208"/>
    <lineage>
        <taxon>Bacteria</taxon>
        <taxon>Pseudomonadati</taxon>
        <taxon>Verrucomicrobiota</taxon>
        <taxon>Opitutia</taxon>
        <taxon>Opitutales</taxon>
        <taxon>Opitutaceae</taxon>
        <taxon>Cephaloticoccus</taxon>
    </lineage>
</organism>
<dbReference type="PROSITE" id="PS51740">
    <property type="entry name" value="SPOVT_ABRB"/>
    <property type="match status" value="1"/>
</dbReference>
<dbReference type="InterPro" id="IPR007159">
    <property type="entry name" value="SpoVT-AbrB_dom"/>
</dbReference>
<sequence>MHTTNLRKVGGSVMLAVPPALLDALQLTAGAKVGLAVDNGRLVIEPAGRPRYTMAELLADAEAAGAYPLPAEEREWVDAPAVGRELI</sequence>
<dbReference type="RefSeq" id="WP_068711109.1">
    <property type="nucleotide sequence ID" value="NZ_LSZP01000018.1"/>
</dbReference>
<name>A0A139SR25_9BACT</name>
<evidence type="ECO:0000259" key="2">
    <source>
        <dbReference type="PROSITE" id="PS51740"/>
    </source>
</evidence>
<dbReference type="STRING" id="1548208.AXK12_02660"/>